<protein>
    <recommendedName>
        <fullName evidence="4">GGDEF domain-containing protein</fullName>
    </recommendedName>
</protein>
<feature type="transmembrane region" description="Helical" evidence="1">
    <location>
        <begin position="85"/>
        <end position="105"/>
    </location>
</feature>
<dbReference type="RefSeq" id="WP_148126982.1">
    <property type="nucleotide sequence ID" value="NZ_CP018180.1"/>
</dbReference>
<keyword evidence="3" id="KW-1185">Reference proteome</keyword>
<organism evidence="2 3">
    <name type="scientific">Liquorilactobacillus nagelii</name>
    <dbReference type="NCBI Taxonomy" id="82688"/>
    <lineage>
        <taxon>Bacteria</taxon>
        <taxon>Bacillati</taxon>
        <taxon>Bacillota</taxon>
        <taxon>Bacilli</taxon>
        <taxon>Lactobacillales</taxon>
        <taxon>Lactobacillaceae</taxon>
        <taxon>Liquorilactobacillus</taxon>
    </lineage>
</organism>
<dbReference type="AlphaFoldDB" id="A0A3Q8CCM5"/>
<evidence type="ECO:0000313" key="2">
    <source>
        <dbReference type="EMBL" id="AUJ32718.1"/>
    </source>
</evidence>
<feature type="transmembrane region" description="Helical" evidence="1">
    <location>
        <begin position="7"/>
        <end position="24"/>
    </location>
</feature>
<dbReference type="EMBL" id="CP018180">
    <property type="protein sequence ID" value="AUJ32718.1"/>
    <property type="molecule type" value="Genomic_DNA"/>
</dbReference>
<keyword evidence="1" id="KW-0812">Transmembrane</keyword>
<dbReference type="KEGG" id="lng:BSQ50_09335"/>
<accession>A0A3Q8CCM5</accession>
<feature type="transmembrane region" description="Helical" evidence="1">
    <location>
        <begin position="30"/>
        <end position="52"/>
    </location>
</feature>
<name>A0A3Q8CCM5_9LACO</name>
<gene>
    <name evidence="2" type="ORF">BSQ50_09335</name>
</gene>
<sequence>MKKSPFLRIEFTVVLLVISIIGLLDITQKLTVDISLAVSLLIILGFVSSFVLPNLILTWLAIFGSFVAGFIMIFGVVYLPVSERLILILTFPFYCWMGTVIKYSVGIRGSALSNRNNIITYTQHVNSITKLKNSNNASRYYKKYLEFIEKSKGDSIGIDATCIQWAHSEQLRQVNTSEYRRVLRVIADKLKEFRLPDESLYYLESGTFLIFSPRQSVGLRRELQVTTEQVLQKIKFNNQNTLHDLQFKYSNVSVNSSNLTNFDTFEELEKKLRRKLETDIIVEYQ</sequence>
<keyword evidence="1" id="KW-1133">Transmembrane helix</keyword>
<keyword evidence="1" id="KW-0472">Membrane</keyword>
<proteinExistence type="predicted"/>
<evidence type="ECO:0000256" key="1">
    <source>
        <dbReference type="SAM" id="Phobius"/>
    </source>
</evidence>
<evidence type="ECO:0008006" key="4">
    <source>
        <dbReference type="Google" id="ProtNLM"/>
    </source>
</evidence>
<reference evidence="2 3" key="1">
    <citation type="submission" date="2016-11" db="EMBL/GenBank/DDBJ databases">
        <title>Interaction between Lactobacillus species and yeast in water kefir.</title>
        <authorList>
            <person name="Behr J."/>
            <person name="Xu D."/>
            <person name="Vogel R.F."/>
        </authorList>
    </citation>
    <scope>NUCLEOTIDE SEQUENCE [LARGE SCALE GENOMIC DNA]</scope>
    <source>
        <strain evidence="2 3">TMW 1.1827</strain>
    </source>
</reference>
<dbReference type="Proteomes" id="UP000324497">
    <property type="component" value="Chromosome"/>
</dbReference>
<evidence type="ECO:0000313" key="3">
    <source>
        <dbReference type="Proteomes" id="UP000324497"/>
    </source>
</evidence>
<feature type="transmembrane region" description="Helical" evidence="1">
    <location>
        <begin position="59"/>
        <end position="79"/>
    </location>
</feature>